<dbReference type="GO" id="GO:0030234">
    <property type="term" value="F:enzyme regulator activity"/>
    <property type="evidence" value="ECO:0007669"/>
    <property type="project" value="InterPro"/>
</dbReference>
<organism evidence="1 2">
    <name type="scientific">Aerococcus agrisoli</name>
    <dbReference type="NCBI Taxonomy" id="2487350"/>
    <lineage>
        <taxon>Bacteria</taxon>
        <taxon>Bacillati</taxon>
        <taxon>Bacillota</taxon>
        <taxon>Bacilli</taxon>
        <taxon>Lactobacillales</taxon>
        <taxon>Aerococcaceae</taxon>
        <taxon>Aerococcus</taxon>
    </lineage>
</organism>
<sequence>MTIQSQPVAFFAILNHGYGNKALKIAKSHGTSGGTLVLCEGTVSNRFLQLMGLDESKKELLITLVPKEKEDEIHRAVVDGLNLNKKGRGILFSSDTSSVYGSRLYHHDFEENEQTMGNYQLLVTIVYRDKGDEVVDAARHAGAKGATILHGRGIGTAEISKLFYIEMQPEKEVVLLVVESEKVDHIANVIKEELQLDLPGKGVTFSIPVNAVSGLVQDL</sequence>
<dbReference type="GO" id="GO:0006808">
    <property type="term" value="P:regulation of nitrogen utilization"/>
    <property type="evidence" value="ECO:0007669"/>
    <property type="project" value="InterPro"/>
</dbReference>
<protein>
    <submittedName>
        <fullName evidence="1">P-II family nitrogen regulator</fullName>
    </submittedName>
</protein>
<dbReference type="InterPro" id="IPR002187">
    <property type="entry name" value="N-reg_PII"/>
</dbReference>
<evidence type="ECO:0000313" key="2">
    <source>
        <dbReference type="Proteomes" id="UP000273977"/>
    </source>
</evidence>
<accession>A0A3N4GQ21</accession>
<dbReference type="OrthoDB" id="9803021at2"/>
<evidence type="ECO:0000313" key="1">
    <source>
        <dbReference type="EMBL" id="RPA65003.1"/>
    </source>
</evidence>
<comment type="caution">
    <text evidence="1">The sequence shown here is derived from an EMBL/GenBank/DDBJ whole genome shotgun (WGS) entry which is preliminary data.</text>
</comment>
<keyword evidence="2" id="KW-1185">Reference proteome</keyword>
<dbReference type="PROSITE" id="PS51343">
    <property type="entry name" value="PII_GLNB_DOM"/>
    <property type="match status" value="1"/>
</dbReference>
<dbReference type="SMART" id="SM00938">
    <property type="entry name" value="P-II"/>
    <property type="match status" value="1"/>
</dbReference>
<reference evidence="1 2" key="1">
    <citation type="submission" date="2018-11" db="EMBL/GenBank/DDBJ databases">
        <title>Aerococcus sp. SJQ22, whole genome shotgun sequence.</title>
        <authorList>
            <person name="Sun L."/>
            <person name="Gao X."/>
            <person name="Chen W."/>
            <person name="Huang K."/>
        </authorList>
    </citation>
    <scope>NUCLEOTIDE SEQUENCE [LARGE SCALE GENOMIC DNA]</scope>
    <source>
        <strain evidence="1 2">SJQ22</strain>
    </source>
</reference>
<proteinExistence type="predicted"/>
<dbReference type="SUPFAM" id="SSF54913">
    <property type="entry name" value="GlnB-like"/>
    <property type="match status" value="2"/>
</dbReference>
<name>A0A3N4GQ21_9LACT</name>
<dbReference type="RefSeq" id="WP_123779110.1">
    <property type="nucleotide sequence ID" value="NZ_RKMG01000002.1"/>
</dbReference>
<dbReference type="InterPro" id="IPR015867">
    <property type="entry name" value="N-reg_PII/ATP_PRibTrfase_C"/>
</dbReference>
<dbReference type="Pfam" id="PF00543">
    <property type="entry name" value="P-II"/>
    <property type="match status" value="1"/>
</dbReference>
<dbReference type="EMBL" id="RKMG01000002">
    <property type="protein sequence ID" value="RPA65003.1"/>
    <property type="molecule type" value="Genomic_DNA"/>
</dbReference>
<gene>
    <name evidence="1" type="ORF">EF384_00900</name>
</gene>
<dbReference type="Proteomes" id="UP000273977">
    <property type="component" value="Unassembled WGS sequence"/>
</dbReference>
<dbReference type="InterPro" id="IPR011322">
    <property type="entry name" value="N-reg_PII-like_a/b"/>
</dbReference>
<dbReference type="Gene3D" id="3.30.70.120">
    <property type="match status" value="2"/>
</dbReference>
<dbReference type="AlphaFoldDB" id="A0A3N4GQ21"/>